<evidence type="ECO:0000313" key="1">
    <source>
        <dbReference type="EMBL" id="KAG5607089.1"/>
    </source>
</evidence>
<proteinExistence type="predicted"/>
<dbReference type="EMBL" id="JACXVP010000005">
    <property type="protein sequence ID" value="KAG5607089.1"/>
    <property type="molecule type" value="Genomic_DNA"/>
</dbReference>
<dbReference type="AlphaFoldDB" id="A0A9J5Z2I5"/>
<accession>A0A9J5Z2I5</accession>
<comment type="caution">
    <text evidence="1">The sequence shown here is derived from an EMBL/GenBank/DDBJ whole genome shotgun (WGS) entry which is preliminary data.</text>
</comment>
<dbReference type="Proteomes" id="UP000824120">
    <property type="component" value="Chromosome 5"/>
</dbReference>
<name>A0A9J5Z2I5_SOLCO</name>
<protein>
    <submittedName>
        <fullName evidence="1">Uncharacterized protein</fullName>
    </submittedName>
</protein>
<organism evidence="1 2">
    <name type="scientific">Solanum commersonii</name>
    <name type="common">Commerson's wild potato</name>
    <name type="synonym">Commerson's nightshade</name>
    <dbReference type="NCBI Taxonomy" id="4109"/>
    <lineage>
        <taxon>Eukaryota</taxon>
        <taxon>Viridiplantae</taxon>
        <taxon>Streptophyta</taxon>
        <taxon>Embryophyta</taxon>
        <taxon>Tracheophyta</taxon>
        <taxon>Spermatophyta</taxon>
        <taxon>Magnoliopsida</taxon>
        <taxon>eudicotyledons</taxon>
        <taxon>Gunneridae</taxon>
        <taxon>Pentapetalae</taxon>
        <taxon>asterids</taxon>
        <taxon>lamiids</taxon>
        <taxon>Solanales</taxon>
        <taxon>Solanaceae</taxon>
        <taxon>Solanoideae</taxon>
        <taxon>Solaneae</taxon>
        <taxon>Solanum</taxon>
    </lineage>
</organism>
<dbReference type="PANTHER" id="PTHR36264:SF7">
    <property type="entry name" value="TF-B3 DOMAIN-CONTAINING PROTEIN"/>
    <property type="match status" value="1"/>
</dbReference>
<reference evidence="1 2" key="1">
    <citation type="submission" date="2020-09" db="EMBL/GenBank/DDBJ databases">
        <title>De no assembly of potato wild relative species, Solanum commersonii.</title>
        <authorList>
            <person name="Cho K."/>
        </authorList>
    </citation>
    <scope>NUCLEOTIDE SEQUENCE [LARGE SCALE GENOMIC DNA]</scope>
    <source>
        <strain evidence="1">LZ3.2</strain>
        <tissue evidence="1">Leaf</tissue>
    </source>
</reference>
<sequence>MRKKINCEDVTFGDLRIPLFLTFECILPYWKLELARSLVNRSVVHVDLWDATKKNGINRRYFRKHTTPQNIAQGTLCISSFETSEYILPYWKLDKAKSLVNGNVKRVGVWDVTEEKYGRTNRYEDDERELLGWTLINDRGLGDGDEIWLWWNPIISKFMFELISRAVLID</sequence>
<gene>
    <name evidence="1" type="ORF">H5410_028581</name>
</gene>
<dbReference type="PANTHER" id="PTHR36264">
    <property type="entry name" value="SET DOMAIN-CONTAINING PROTEIN"/>
    <property type="match status" value="1"/>
</dbReference>
<keyword evidence="2" id="KW-1185">Reference proteome</keyword>
<dbReference type="OrthoDB" id="1154843at2759"/>
<evidence type="ECO:0000313" key="2">
    <source>
        <dbReference type="Proteomes" id="UP000824120"/>
    </source>
</evidence>